<feature type="transmembrane region" description="Helical" evidence="1">
    <location>
        <begin position="124"/>
        <end position="147"/>
    </location>
</feature>
<organism evidence="2 3">
    <name type="scientific">Halopenitus persicus</name>
    <dbReference type="NCBI Taxonomy" id="1048396"/>
    <lineage>
        <taxon>Archaea</taxon>
        <taxon>Methanobacteriati</taxon>
        <taxon>Methanobacteriota</taxon>
        <taxon>Stenosarchaea group</taxon>
        <taxon>Halobacteria</taxon>
        <taxon>Halobacteriales</taxon>
        <taxon>Haloferacaceae</taxon>
        <taxon>Halopenitus</taxon>
    </lineage>
</organism>
<feature type="transmembrane region" description="Helical" evidence="1">
    <location>
        <begin position="81"/>
        <end position="104"/>
    </location>
</feature>
<gene>
    <name evidence="2" type="ORF">SAMN05216564_10147</name>
</gene>
<evidence type="ECO:0000313" key="2">
    <source>
        <dbReference type="EMBL" id="SDX66999.1"/>
    </source>
</evidence>
<evidence type="ECO:0008006" key="4">
    <source>
        <dbReference type="Google" id="ProtNLM"/>
    </source>
</evidence>
<proteinExistence type="predicted"/>
<evidence type="ECO:0000256" key="1">
    <source>
        <dbReference type="SAM" id="Phobius"/>
    </source>
</evidence>
<evidence type="ECO:0000313" key="3">
    <source>
        <dbReference type="Proteomes" id="UP000199079"/>
    </source>
</evidence>
<keyword evidence="1" id="KW-0812">Transmembrane</keyword>
<name>A0A1H3DMW9_9EURY</name>
<dbReference type="OrthoDB" id="302294at2157"/>
<dbReference type="RefSeq" id="WP_092730165.1">
    <property type="nucleotide sequence ID" value="NZ_FNPC01000001.1"/>
</dbReference>
<accession>A0A1H3DMW9</accession>
<sequence length="149" mass="15640">MASGWTAPIAATVFVWLLVTVACLPVLAAGSVRAAIDDWPTDRYALNYLLLFGAVVLCHAAVFLGGVVIRGGIGGVELVRWTLLVAAGYPVLVWVILAVVLPAAGRWDPAAEGLDGRIVLAAAAVWYAIVLSITAAATFFLLFVLYFPG</sequence>
<dbReference type="AlphaFoldDB" id="A0A1H3DMW9"/>
<dbReference type="Proteomes" id="UP000199079">
    <property type="component" value="Unassembled WGS sequence"/>
</dbReference>
<feature type="transmembrane region" description="Helical" evidence="1">
    <location>
        <begin position="44"/>
        <end position="69"/>
    </location>
</feature>
<protein>
    <recommendedName>
        <fullName evidence="4">Yip1 domain-containing protein</fullName>
    </recommendedName>
</protein>
<reference evidence="3" key="1">
    <citation type="submission" date="2016-10" db="EMBL/GenBank/DDBJ databases">
        <authorList>
            <person name="Varghese N."/>
            <person name="Submissions S."/>
        </authorList>
    </citation>
    <scope>NUCLEOTIDE SEQUENCE [LARGE SCALE GENOMIC DNA]</scope>
    <source>
        <strain evidence="3">DC30,IBRC 10041,KCTC 4046</strain>
    </source>
</reference>
<keyword evidence="1" id="KW-1133">Transmembrane helix</keyword>
<dbReference type="EMBL" id="FNPC01000001">
    <property type="protein sequence ID" value="SDX66999.1"/>
    <property type="molecule type" value="Genomic_DNA"/>
</dbReference>
<keyword evidence="3" id="KW-1185">Reference proteome</keyword>
<keyword evidence="1" id="KW-0472">Membrane</keyword>